<evidence type="ECO:0000313" key="2">
    <source>
        <dbReference type="Proteomes" id="UP000320055"/>
    </source>
</evidence>
<gene>
    <name evidence="1" type="ORF">H1P_4040006</name>
</gene>
<dbReference type="Proteomes" id="UP000320055">
    <property type="component" value="Unassembled WGS sequence"/>
</dbReference>
<reference evidence="1 2" key="1">
    <citation type="submission" date="2019-01" db="EMBL/GenBank/DDBJ databases">
        <authorList>
            <person name="Brito A."/>
        </authorList>
    </citation>
    <scope>NUCLEOTIDE SEQUENCE [LARGE SCALE GENOMIC DNA]</scope>
    <source>
        <strain evidence="1">1</strain>
    </source>
</reference>
<dbReference type="RefSeq" id="WP_144874944.1">
    <property type="nucleotide sequence ID" value="NZ_LR214140.1"/>
</dbReference>
<evidence type="ECO:0000313" key="1">
    <source>
        <dbReference type="EMBL" id="VEP16107.1"/>
    </source>
</evidence>
<name>A0A563VXJ6_9CYAN</name>
<organism evidence="1 2">
    <name type="scientific">Hyella patelloides LEGE 07179</name>
    <dbReference type="NCBI Taxonomy" id="945734"/>
    <lineage>
        <taxon>Bacteria</taxon>
        <taxon>Bacillati</taxon>
        <taxon>Cyanobacteriota</taxon>
        <taxon>Cyanophyceae</taxon>
        <taxon>Pleurocapsales</taxon>
        <taxon>Hyellaceae</taxon>
        <taxon>Hyella</taxon>
    </lineage>
</organism>
<dbReference type="EMBL" id="CAACVJ010000340">
    <property type="protein sequence ID" value="VEP16107.1"/>
    <property type="molecule type" value="Genomic_DNA"/>
</dbReference>
<accession>A0A563VXJ6</accession>
<keyword evidence="2" id="KW-1185">Reference proteome</keyword>
<sequence length="128" mass="15590">MTRKRDEKIQSLEDFLEEDLPFLIKSHYDDTIIIIKKELQLHNLSFDVVVSQYPNFLEKIKYHLFFFFAHQMSEITPEPNNDLYAHYCAIAKAYRNQYIYSFVENQIKDRTIQDIIKYQKQLDIIYKK</sequence>
<dbReference type="AlphaFoldDB" id="A0A563VXJ6"/>
<proteinExistence type="predicted"/>
<protein>
    <submittedName>
        <fullName evidence="1">Uncharacterized protein</fullName>
    </submittedName>
</protein>